<reference evidence="1" key="1">
    <citation type="journal article" date="2021" name="Nat. Commun.">
        <title>Genetic determinants of endophytism in the Arabidopsis root mycobiome.</title>
        <authorList>
            <person name="Mesny F."/>
            <person name="Miyauchi S."/>
            <person name="Thiergart T."/>
            <person name="Pickel B."/>
            <person name="Atanasova L."/>
            <person name="Karlsson M."/>
            <person name="Huettel B."/>
            <person name="Barry K.W."/>
            <person name="Haridas S."/>
            <person name="Chen C."/>
            <person name="Bauer D."/>
            <person name="Andreopoulos W."/>
            <person name="Pangilinan J."/>
            <person name="LaButti K."/>
            <person name="Riley R."/>
            <person name="Lipzen A."/>
            <person name="Clum A."/>
            <person name="Drula E."/>
            <person name="Henrissat B."/>
            <person name="Kohler A."/>
            <person name="Grigoriev I.V."/>
            <person name="Martin F.M."/>
            <person name="Hacquard S."/>
        </authorList>
    </citation>
    <scope>NUCLEOTIDE SEQUENCE</scope>
    <source>
        <strain evidence="1">MPI-CAGE-CH-0243</strain>
    </source>
</reference>
<feature type="non-terminal residue" evidence="1">
    <location>
        <position position="117"/>
    </location>
</feature>
<dbReference type="Gene3D" id="1.25.40.10">
    <property type="entry name" value="Tetratricopeptide repeat domain"/>
    <property type="match status" value="1"/>
</dbReference>
<proteinExistence type="predicted"/>
<dbReference type="OrthoDB" id="20872at2759"/>
<dbReference type="InterPro" id="IPR011990">
    <property type="entry name" value="TPR-like_helical_dom_sf"/>
</dbReference>
<dbReference type="AlphaFoldDB" id="A0A9P9D1S2"/>
<dbReference type="SUPFAM" id="SSF48452">
    <property type="entry name" value="TPR-like"/>
    <property type="match status" value="1"/>
</dbReference>
<sequence>QVDGRIREAVKWLEECCWLRGRLDEEDLNRLASQHELAIAYEADGQVKKTVELMEHVVVMREKMHAEEHPDRLASQHALAGAYQADRQVKGAVALMEHVVAVEVRVFRDDHPSRLVS</sequence>
<evidence type="ECO:0000313" key="2">
    <source>
        <dbReference type="Proteomes" id="UP000700596"/>
    </source>
</evidence>
<comment type="caution">
    <text evidence="1">The sequence shown here is derived from an EMBL/GenBank/DDBJ whole genome shotgun (WGS) entry which is preliminary data.</text>
</comment>
<accession>A0A9P9D1S2</accession>
<evidence type="ECO:0008006" key="3">
    <source>
        <dbReference type="Google" id="ProtNLM"/>
    </source>
</evidence>
<dbReference type="Proteomes" id="UP000700596">
    <property type="component" value="Unassembled WGS sequence"/>
</dbReference>
<evidence type="ECO:0000313" key="1">
    <source>
        <dbReference type="EMBL" id="KAH7111145.1"/>
    </source>
</evidence>
<feature type="non-terminal residue" evidence="1">
    <location>
        <position position="1"/>
    </location>
</feature>
<organism evidence="1 2">
    <name type="scientific">Dendryphion nanum</name>
    <dbReference type="NCBI Taxonomy" id="256645"/>
    <lineage>
        <taxon>Eukaryota</taxon>
        <taxon>Fungi</taxon>
        <taxon>Dikarya</taxon>
        <taxon>Ascomycota</taxon>
        <taxon>Pezizomycotina</taxon>
        <taxon>Dothideomycetes</taxon>
        <taxon>Pleosporomycetidae</taxon>
        <taxon>Pleosporales</taxon>
        <taxon>Torulaceae</taxon>
        <taxon>Dendryphion</taxon>
    </lineage>
</organism>
<gene>
    <name evidence="1" type="ORF">B0J11DRAFT_417844</name>
</gene>
<dbReference type="Pfam" id="PF13374">
    <property type="entry name" value="TPR_10"/>
    <property type="match status" value="2"/>
</dbReference>
<keyword evidence="2" id="KW-1185">Reference proteome</keyword>
<protein>
    <recommendedName>
        <fullName evidence="3">Kinesin light chain</fullName>
    </recommendedName>
</protein>
<name>A0A9P9D1S2_9PLEO</name>
<dbReference type="EMBL" id="JAGMWT010000025">
    <property type="protein sequence ID" value="KAH7111145.1"/>
    <property type="molecule type" value="Genomic_DNA"/>
</dbReference>